<dbReference type="Proteomes" id="UP001564408">
    <property type="component" value="Unassembled WGS sequence"/>
</dbReference>
<dbReference type="Gene3D" id="1.20.1640.10">
    <property type="entry name" value="Multidrug efflux transporter AcrB transmembrane domain"/>
    <property type="match status" value="1"/>
</dbReference>
<keyword evidence="3 9" id="KW-1003">Cell membrane</keyword>
<feature type="transmembrane region" description="Helical" evidence="9">
    <location>
        <begin position="481"/>
        <end position="501"/>
    </location>
</feature>
<dbReference type="Pfam" id="PF02355">
    <property type="entry name" value="SecD_SecF_C"/>
    <property type="match status" value="1"/>
</dbReference>
<dbReference type="Gene3D" id="3.30.70.3400">
    <property type="match status" value="2"/>
</dbReference>
<keyword evidence="8 9" id="KW-0472">Membrane</keyword>
<dbReference type="Pfam" id="PF21760">
    <property type="entry name" value="SecD_1st"/>
    <property type="match status" value="1"/>
</dbReference>
<comment type="subunit">
    <text evidence="9">Forms a complex with SecF. Part of the essential Sec protein translocation apparatus which comprises SecA, SecYEG and auxiliary proteins SecDF-YajC and YidC.</text>
</comment>
<dbReference type="PANTHER" id="PTHR30081">
    <property type="entry name" value="PROTEIN-EXPORT MEMBRANE PROTEIN SEC"/>
    <property type="match status" value="1"/>
</dbReference>
<evidence type="ECO:0000256" key="5">
    <source>
        <dbReference type="ARBA" id="ARBA00022927"/>
    </source>
</evidence>
<reference evidence="14 15" key="1">
    <citation type="submission" date="2024-05" db="EMBL/GenBank/DDBJ databases">
        <title>Genome Sequence and Characterization of the New Strain Purple Sulfur Bacterium of Genus Thioalkalicoccus.</title>
        <authorList>
            <person name="Bryantseva I.A."/>
            <person name="Kyndt J.A."/>
            <person name="Imhoff J.F."/>
        </authorList>
    </citation>
    <scope>NUCLEOTIDE SEQUENCE [LARGE SCALE GENOMIC DNA]</scope>
    <source>
        <strain evidence="14 15">Um2</strain>
    </source>
</reference>
<evidence type="ECO:0000256" key="1">
    <source>
        <dbReference type="ARBA" id="ARBA00004651"/>
    </source>
</evidence>
<feature type="domain" description="Protein translocase subunit SecDF P1" evidence="12">
    <location>
        <begin position="229"/>
        <end position="287"/>
    </location>
</feature>
<dbReference type="Gene3D" id="3.30.1360.200">
    <property type="match status" value="1"/>
</dbReference>
<feature type="transmembrane region" description="Helical" evidence="9">
    <location>
        <begin position="457"/>
        <end position="476"/>
    </location>
</feature>
<dbReference type="InterPro" id="IPR048634">
    <property type="entry name" value="SecD_SecF_C"/>
</dbReference>
<feature type="domain" description="Protein export membrane protein SecD/SecF C-terminal" evidence="10">
    <location>
        <begin position="437"/>
        <end position="604"/>
    </location>
</feature>
<dbReference type="InterPro" id="IPR001036">
    <property type="entry name" value="Acrflvin-R"/>
</dbReference>
<dbReference type="InterPro" id="IPR054384">
    <property type="entry name" value="SecDF_P1_head"/>
</dbReference>
<comment type="similarity">
    <text evidence="9">Belongs to the SecD/SecF family. SecD subfamily.</text>
</comment>
<dbReference type="Pfam" id="PF07549">
    <property type="entry name" value="Sec_GG"/>
    <property type="match status" value="1"/>
</dbReference>
<keyword evidence="4 9" id="KW-0812">Transmembrane</keyword>
<organism evidence="14 15">
    <name type="scientific">Thioalkalicoccus limnaeus</name>
    <dbReference type="NCBI Taxonomy" id="120681"/>
    <lineage>
        <taxon>Bacteria</taxon>
        <taxon>Pseudomonadati</taxon>
        <taxon>Pseudomonadota</taxon>
        <taxon>Gammaproteobacteria</taxon>
        <taxon>Chromatiales</taxon>
        <taxon>Chromatiaceae</taxon>
        <taxon>Thioalkalicoccus</taxon>
    </lineage>
</organism>
<dbReference type="EMBL" id="JBDKXB010000001">
    <property type="protein sequence ID" value="MEY6430926.1"/>
    <property type="molecule type" value="Genomic_DNA"/>
</dbReference>
<keyword evidence="7 9" id="KW-0811">Translocation</keyword>
<dbReference type="NCBIfam" id="TIGR01129">
    <property type="entry name" value="secD"/>
    <property type="match status" value="1"/>
</dbReference>
<comment type="caution">
    <text evidence="14">The sequence shown here is derived from an EMBL/GenBank/DDBJ whole genome shotgun (WGS) entry which is preliminary data.</text>
</comment>
<dbReference type="NCBIfam" id="TIGR00916">
    <property type="entry name" value="2A0604s01"/>
    <property type="match status" value="1"/>
</dbReference>
<evidence type="ECO:0000259" key="10">
    <source>
        <dbReference type="Pfam" id="PF02355"/>
    </source>
</evidence>
<dbReference type="PRINTS" id="PR00702">
    <property type="entry name" value="ACRIFLAVINRP"/>
</dbReference>
<dbReference type="HAMAP" id="MF_01463_B">
    <property type="entry name" value="SecD_B"/>
    <property type="match status" value="1"/>
</dbReference>
<evidence type="ECO:0000259" key="13">
    <source>
        <dbReference type="Pfam" id="PF22599"/>
    </source>
</evidence>
<evidence type="ECO:0000256" key="7">
    <source>
        <dbReference type="ARBA" id="ARBA00023010"/>
    </source>
</evidence>
<dbReference type="SUPFAM" id="SSF82866">
    <property type="entry name" value="Multidrug efflux transporter AcrB transmembrane domain"/>
    <property type="match status" value="1"/>
</dbReference>
<feature type="transmembrane region" description="Helical" evidence="9">
    <location>
        <begin position="507"/>
        <end position="531"/>
    </location>
</feature>
<accession>A0ABV4B9B4</accession>
<comment type="caution">
    <text evidence="9">Lacks conserved residue(s) required for the propagation of feature annotation.</text>
</comment>
<comment type="function">
    <text evidence="9">Part of the Sec protein translocase complex. Interacts with the SecYEG preprotein conducting channel. SecDF uses the proton motive force (PMF) to complete protein translocation after the ATP-dependent function of SecA.</text>
</comment>
<sequence>MNRYPLWKNLLILFVILIGFFFALPNLYSQDPSIDISAARGGEITEASAGEIARVLESAGVPFKEIEPRGVDRLLVRFPSSGDQLRGQEVIAAGLGDRYNGALTLVADLPGWMRAINAQPMYLGLDLRGGIHVLIDVDMDAAIEQSLERYMGDVRSLLRRDRIRYLTVSRDAAQITARFAEAESRDQAERLIGREFRELTMEAVRVGDSYDLVIRLNPTEEQEIRTFALQQNITTLRNRVNALGVAEPIVQRQGDRRIVVQLPGAQDPSRLKEILGATATLEYRLVDTEGNVQDALDGRVPLGSRLYEDREGNPVLLRRSVIVTGDQIKSASSGFDQRSGQPAVFVNLDSQGARRMLDVTTENVGKPMGVVFIESRTVTRIVDGEPVRQRERTEEVISVANILEPFGRRFQTTGLDSSDEAHNLALLLRAGALAAPIEIVEERTIGPSLGQENIDQGFRSVMFGLALVLVFMALYYRVFGLVANVVLVINLVMIVAILSLLQATLTLPGIAGIVLTVGMAVDANVLIYERIREEIRNGNSPQASIHAGYDKALSTIVDANITTLIAAVVLFSFGTGPIKGFAVTLFIGILTSMFTAILGSRALINLIYGGRRLTKLAI</sequence>
<dbReference type="PANTHER" id="PTHR30081:SF1">
    <property type="entry name" value="PROTEIN TRANSLOCASE SUBUNIT SECD"/>
    <property type="match status" value="1"/>
</dbReference>
<keyword evidence="15" id="KW-1185">Reference proteome</keyword>
<comment type="subcellular location">
    <subcellularLocation>
        <location evidence="1 9">Cell membrane</location>
        <topology evidence="1 9">Multi-pass membrane protein</topology>
    </subcellularLocation>
</comment>
<keyword evidence="5 9" id="KW-0653">Protein transport</keyword>
<dbReference type="InterPro" id="IPR022646">
    <property type="entry name" value="SecD/SecF_CS"/>
</dbReference>
<dbReference type="InterPro" id="IPR027398">
    <property type="entry name" value="SecD-TM"/>
</dbReference>
<dbReference type="Pfam" id="PF13721">
    <property type="entry name" value="SecD-TM1"/>
    <property type="match status" value="1"/>
</dbReference>
<dbReference type="RefSeq" id="WP_369665307.1">
    <property type="nucleotide sequence ID" value="NZ_JBDKXB010000001.1"/>
</dbReference>
<evidence type="ECO:0000256" key="8">
    <source>
        <dbReference type="ARBA" id="ARBA00023136"/>
    </source>
</evidence>
<keyword evidence="6 9" id="KW-1133">Transmembrane helix</keyword>
<evidence type="ECO:0000256" key="2">
    <source>
        <dbReference type="ARBA" id="ARBA00022448"/>
    </source>
</evidence>
<evidence type="ECO:0000256" key="9">
    <source>
        <dbReference type="HAMAP-Rule" id="MF_01463"/>
    </source>
</evidence>
<feature type="domain" description="SecD export protein N-terminal TM" evidence="11">
    <location>
        <begin position="1"/>
        <end position="103"/>
    </location>
</feature>
<evidence type="ECO:0000256" key="4">
    <source>
        <dbReference type="ARBA" id="ARBA00022692"/>
    </source>
</evidence>
<evidence type="ECO:0000313" key="14">
    <source>
        <dbReference type="EMBL" id="MEY6430926.1"/>
    </source>
</evidence>
<feature type="domain" description="SecDF P1 head subdomain" evidence="13">
    <location>
        <begin position="306"/>
        <end position="435"/>
    </location>
</feature>
<evidence type="ECO:0000256" key="3">
    <source>
        <dbReference type="ARBA" id="ARBA00022475"/>
    </source>
</evidence>
<evidence type="ECO:0000259" key="12">
    <source>
        <dbReference type="Pfam" id="PF21760"/>
    </source>
</evidence>
<feature type="transmembrane region" description="Helical" evidence="9">
    <location>
        <begin position="580"/>
        <end position="604"/>
    </location>
</feature>
<proteinExistence type="inferred from homology"/>
<evidence type="ECO:0000313" key="15">
    <source>
        <dbReference type="Proteomes" id="UP001564408"/>
    </source>
</evidence>
<evidence type="ECO:0000259" key="11">
    <source>
        <dbReference type="Pfam" id="PF13721"/>
    </source>
</evidence>
<protein>
    <recommendedName>
        <fullName evidence="9">Protein translocase subunit SecD</fullName>
    </recommendedName>
</protein>
<evidence type="ECO:0000256" key="6">
    <source>
        <dbReference type="ARBA" id="ARBA00022989"/>
    </source>
</evidence>
<name>A0ABV4B9B4_9GAMM</name>
<dbReference type="InterPro" id="IPR005791">
    <property type="entry name" value="SecD"/>
</dbReference>
<dbReference type="InterPro" id="IPR055344">
    <property type="entry name" value="SecD_SecF_C_bact"/>
</dbReference>
<feature type="transmembrane region" description="Helical" evidence="9">
    <location>
        <begin position="552"/>
        <end position="574"/>
    </location>
</feature>
<dbReference type="InterPro" id="IPR022813">
    <property type="entry name" value="SecD/SecF_arch_bac"/>
</dbReference>
<dbReference type="InterPro" id="IPR048631">
    <property type="entry name" value="SecD_1st"/>
</dbReference>
<keyword evidence="2 9" id="KW-0813">Transport</keyword>
<dbReference type="Pfam" id="PF22599">
    <property type="entry name" value="SecDF_P1_head"/>
    <property type="match status" value="1"/>
</dbReference>
<gene>
    <name evidence="9 14" type="primary">secD</name>
    <name evidence="14" type="ORF">ABC977_00710</name>
</gene>